<organism evidence="2 3">
    <name type="scientific">Actinacidiphila acididurans</name>
    <dbReference type="NCBI Taxonomy" id="2784346"/>
    <lineage>
        <taxon>Bacteria</taxon>
        <taxon>Bacillati</taxon>
        <taxon>Actinomycetota</taxon>
        <taxon>Actinomycetes</taxon>
        <taxon>Kitasatosporales</taxon>
        <taxon>Streptomycetaceae</taxon>
        <taxon>Actinacidiphila</taxon>
    </lineage>
</organism>
<dbReference type="Proteomes" id="UP000749040">
    <property type="component" value="Unassembled WGS sequence"/>
</dbReference>
<feature type="region of interest" description="Disordered" evidence="1">
    <location>
        <begin position="261"/>
        <end position="280"/>
    </location>
</feature>
<gene>
    <name evidence="2" type="ORF">ITX44_09995</name>
</gene>
<evidence type="ECO:0000313" key="3">
    <source>
        <dbReference type="Proteomes" id="UP000749040"/>
    </source>
</evidence>
<name>A0ABS2TSB2_9ACTN</name>
<protein>
    <submittedName>
        <fullName evidence="2">Uncharacterized protein</fullName>
    </submittedName>
</protein>
<dbReference type="RefSeq" id="WP_205356706.1">
    <property type="nucleotide sequence ID" value="NZ_JADKYB010000004.1"/>
</dbReference>
<keyword evidence="3" id="KW-1185">Reference proteome</keyword>
<proteinExistence type="predicted"/>
<evidence type="ECO:0000313" key="2">
    <source>
        <dbReference type="EMBL" id="MBM9504863.1"/>
    </source>
</evidence>
<reference evidence="2 3" key="1">
    <citation type="submission" date="2021-01" db="EMBL/GenBank/DDBJ databases">
        <title>Streptomyces acididurans sp. nov., isolated from a peat swamp forest soil.</title>
        <authorList>
            <person name="Chantavorakit T."/>
            <person name="Duangmal K."/>
        </authorList>
    </citation>
    <scope>NUCLEOTIDE SEQUENCE [LARGE SCALE GENOMIC DNA]</scope>
    <source>
        <strain evidence="2 3">KK5PA1</strain>
    </source>
</reference>
<feature type="region of interest" description="Disordered" evidence="1">
    <location>
        <begin position="1"/>
        <end position="72"/>
    </location>
</feature>
<comment type="caution">
    <text evidence="2">The sequence shown here is derived from an EMBL/GenBank/DDBJ whole genome shotgun (WGS) entry which is preliminary data.</text>
</comment>
<evidence type="ECO:0000256" key="1">
    <source>
        <dbReference type="SAM" id="MobiDB-lite"/>
    </source>
</evidence>
<accession>A0ABS2TSB2</accession>
<feature type="compositionally biased region" description="Gly residues" evidence="1">
    <location>
        <begin position="1"/>
        <end position="17"/>
    </location>
</feature>
<sequence>MSGEGGAQGGGAPGAGAGAAARGGAAPGGGAGPAPNAGQGGAGAGGAQAPGPGGKPGPKPGGGAEEPARPAAEEGLFGAADADSSGKEGRAGATVAATRIARESRAAFSLHDASTYIGGSIGSVNFQLGGAVQTLLAGPVPDEELRRLRRRFTKPPGYDEFKRRLAADRLLVLSGQPGTGRMHTALSLLDDVSHGKVARLDPGSDLTALGADSGAVETGHGYALEPDGGRLPEELHLDRLCKLLGERDAYAVLLAVPDPGDPGSGRGRYHRAHEPADPDAVRDAHLAAELDKEPPERRQEALLVAARPRIRAALGLDGLLPAEAALLARLLARHVTGELTEDRLVARCQGFAVDQVRQWFAGGARAESLPALRDAAYRIALAVFGGSSFSIVAEAAEQLAWELAVTIEPERVTGRPLLSDGLEARLASARAVVETRPQPVVAGQDIPVRTVRFRGERLAPALLAHLWEHHHNMRAPVLRWLDSLCQDRREDVWTRAAVVAGELCRHDCAHTLSDLLIPMAEAEQARRGLFVATALESVLTDAQVGTALRTLVTSWGESADVNQRWTAAAVLSRGTATAGVAEALGRLGRIGTWEEGRLRVVAGESVVHLAGAGPGREPLARIRTWLGDNRRHHQDLGLVTTVLLAEFLVEQLWNPAPELAGREKWPLPLALAAVHPERAPEIAGLIWTALNTSRSYEAALDAVAEWLRTCRGTPWEGELLRFLPLLALTADDRQRLLSLIKELAEDPDDPVGQEQTRRLRQAVTEVGIR</sequence>
<feature type="compositionally biased region" description="Gly residues" evidence="1">
    <location>
        <begin position="25"/>
        <end position="52"/>
    </location>
</feature>
<dbReference type="EMBL" id="JADKYB010000004">
    <property type="protein sequence ID" value="MBM9504863.1"/>
    <property type="molecule type" value="Genomic_DNA"/>
</dbReference>